<protein>
    <submittedName>
        <fullName evidence="1">Uncharacterized protein</fullName>
    </submittedName>
</protein>
<dbReference type="Proteomes" id="UP000217065">
    <property type="component" value="Unassembled WGS sequence"/>
</dbReference>
<accession>A0A264W6V8</accession>
<name>A0A264W6V8_9BACL</name>
<organism evidence="1 2">
    <name type="scientific">Tetzosporium hominis</name>
    <dbReference type="NCBI Taxonomy" id="2020506"/>
    <lineage>
        <taxon>Bacteria</taxon>
        <taxon>Bacillati</taxon>
        <taxon>Bacillota</taxon>
        <taxon>Bacilli</taxon>
        <taxon>Bacillales</taxon>
        <taxon>Caryophanaceae</taxon>
        <taxon>Tetzosporium</taxon>
    </lineage>
</organism>
<dbReference type="AlphaFoldDB" id="A0A264W6V8"/>
<evidence type="ECO:0000313" key="2">
    <source>
        <dbReference type="Proteomes" id="UP000217065"/>
    </source>
</evidence>
<gene>
    <name evidence="1" type="ORF">CF394_02690</name>
</gene>
<comment type="caution">
    <text evidence="1">The sequence shown here is derived from an EMBL/GenBank/DDBJ whole genome shotgun (WGS) entry which is preliminary data.</text>
</comment>
<sequence length="63" mass="7328">MAFYTFWESSYERQKSPQKSVATIEAKRASMVTPDFYKISRAAFYASSSNKKRIAQMAILFDF</sequence>
<keyword evidence="2" id="KW-1185">Reference proteome</keyword>
<reference evidence="1 2" key="1">
    <citation type="submission" date="2017-07" db="EMBL/GenBank/DDBJ databases">
        <title>Tetzosporium hominis gen.nov. sp.nov.</title>
        <authorList>
            <person name="Tetz G."/>
            <person name="Tetz V."/>
        </authorList>
    </citation>
    <scope>NUCLEOTIDE SEQUENCE [LARGE SCALE GENOMIC DNA]</scope>
    <source>
        <strain evidence="1 2">VT-49</strain>
    </source>
</reference>
<evidence type="ECO:0000313" key="1">
    <source>
        <dbReference type="EMBL" id="OZS79344.1"/>
    </source>
</evidence>
<dbReference type="EMBL" id="NOKQ01000134">
    <property type="protein sequence ID" value="OZS79344.1"/>
    <property type="molecule type" value="Genomic_DNA"/>
</dbReference>
<proteinExistence type="predicted"/>